<evidence type="ECO:0000256" key="5">
    <source>
        <dbReference type="SAM" id="Phobius"/>
    </source>
</evidence>
<feature type="transmembrane region" description="Helical" evidence="5">
    <location>
        <begin position="44"/>
        <end position="69"/>
    </location>
</feature>
<proteinExistence type="predicted"/>
<accession>A0A5C5VDX6</accession>
<keyword evidence="4 5" id="KW-0472">Membrane</keyword>
<keyword evidence="2 5" id="KW-0812">Transmembrane</keyword>
<dbReference type="Proteomes" id="UP000316714">
    <property type="component" value="Unassembled WGS sequence"/>
</dbReference>
<evidence type="ECO:0000256" key="4">
    <source>
        <dbReference type="ARBA" id="ARBA00023136"/>
    </source>
</evidence>
<dbReference type="PANTHER" id="PTHR31851">
    <property type="entry name" value="FE(2+)/MN(2+) TRANSPORTER PCL1"/>
    <property type="match status" value="1"/>
</dbReference>
<comment type="caution">
    <text evidence="6">The sequence shown here is derived from an EMBL/GenBank/DDBJ whole genome shotgun (WGS) entry which is preliminary data.</text>
</comment>
<evidence type="ECO:0000256" key="1">
    <source>
        <dbReference type="ARBA" id="ARBA00004127"/>
    </source>
</evidence>
<gene>
    <name evidence="6" type="ORF">KOR34_10560</name>
</gene>
<dbReference type="OrthoDB" id="9781619at2"/>
<name>A0A5C5VDX6_9BACT</name>
<dbReference type="EMBL" id="SIHJ01000001">
    <property type="protein sequence ID" value="TWT36157.1"/>
    <property type="molecule type" value="Genomic_DNA"/>
</dbReference>
<keyword evidence="3 5" id="KW-1133">Transmembrane helix</keyword>
<evidence type="ECO:0000313" key="6">
    <source>
        <dbReference type="EMBL" id="TWT36157.1"/>
    </source>
</evidence>
<feature type="transmembrane region" description="Helical" evidence="5">
    <location>
        <begin position="164"/>
        <end position="181"/>
    </location>
</feature>
<protein>
    <submittedName>
        <fullName evidence="6">VIT family protein</fullName>
    </submittedName>
</protein>
<dbReference type="GO" id="GO:0030026">
    <property type="term" value="P:intracellular manganese ion homeostasis"/>
    <property type="evidence" value="ECO:0007669"/>
    <property type="project" value="InterPro"/>
</dbReference>
<reference evidence="6 7" key="1">
    <citation type="submission" date="2019-02" db="EMBL/GenBank/DDBJ databases">
        <title>Deep-cultivation of Planctomycetes and their phenomic and genomic characterization uncovers novel biology.</title>
        <authorList>
            <person name="Wiegand S."/>
            <person name="Jogler M."/>
            <person name="Boedeker C."/>
            <person name="Pinto D."/>
            <person name="Vollmers J."/>
            <person name="Rivas-Marin E."/>
            <person name="Kohn T."/>
            <person name="Peeters S.H."/>
            <person name="Heuer A."/>
            <person name="Rast P."/>
            <person name="Oberbeckmann S."/>
            <person name="Bunk B."/>
            <person name="Jeske O."/>
            <person name="Meyerdierks A."/>
            <person name="Storesund J.E."/>
            <person name="Kallscheuer N."/>
            <person name="Luecker S."/>
            <person name="Lage O.M."/>
            <person name="Pohl T."/>
            <person name="Merkel B.J."/>
            <person name="Hornburger P."/>
            <person name="Mueller R.-W."/>
            <person name="Bruemmer F."/>
            <person name="Labrenz M."/>
            <person name="Spormann A.M."/>
            <person name="Op Den Camp H."/>
            <person name="Overmann J."/>
            <person name="Amann R."/>
            <person name="Jetten M.S.M."/>
            <person name="Mascher T."/>
            <person name="Medema M.H."/>
            <person name="Devos D.P."/>
            <person name="Kaster A.-K."/>
            <person name="Ovreas L."/>
            <person name="Rohde M."/>
            <person name="Galperin M.Y."/>
            <person name="Jogler C."/>
        </authorList>
    </citation>
    <scope>NUCLEOTIDE SEQUENCE [LARGE SCALE GENOMIC DNA]</scope>
    <source>
        <strain evidence="6 7">KOR34</strain>
    </source>
</reference>
<evidence type="ECO:0000313" key="7">
    <source>
        <dbReference type="Proteomes" id="UP000316714"/>
    </source>
</evidence>
<dbReference type="RefSeq" id="WP_146562849.1">
    <property type="nucleotide sequence ID" value="NZ_SIHJ01000001.1"/>
</dbReference>
<dbReference type="GO" id="GO:0012505">
    <property type="term" value="C:endomembrane system"/>
    <property type="evidence" value="ECO:0007669"/>
    <property type="project" value="UniProtKB-SubCell"/>
</dbReference>
<feature type="transmembrane region" description="Helical" evidence="5">
    <location>
        <begin position="193"/>
        <end position="212"/>
    </location>
</feature>
<dbReference type="Pfam" id="PF01988">
    <property type="entry name" value="VIT1"/>
    <property type="match status" value="1"/>
</dbReference>
<feature type="transmembrane region" description="Helical" evidence="5">
    <location>
        <begin position="224"/>
        <end position="243"/>
    </location>
</feature>
<keyword evidence="7" id="KW-1185">Reference proteome</keyword>
<dbReference type="InterPro" id="IPR008217">
    <property type="entry name" value="Ccc1_fam"/>
</dbReference>
<organism evidence="6 7">
    <name type="scientific">Posidoniimonas corsicana</name>
    <dbReference type="NCBI Taxonomy" id="1938618"/>
    <lineage>
        <taxon>Bacteria</taxon>
        <taxon>Pseudomonadati</taxon>
        <taxon>Planctomycetota</taxon>
        <taxon>Planctomycetia</taxon>
        <taxon>Pirellulales</taxon>
        <taxon>Lacipirellulaceae</taxon>
        <taxon>Posidoniimonas</taxon>
    </lineage>
</organism>
<sequence length="252" mass="26810">MPDPTDPPPLEHSHTPEAIAARLAEVRKPDDLGDFVLGAVDGAITTFAIVAGVAGSGLSAGVAVVLGLANVLADGFSMAVGNYLKTKSDHDILDRYRRLELRHIHREPEGEREEVRQIFAAKGFQGEILEEVVDVITADKQQWVDTMLREEFGLPTAPPEPRRAAAITFFAFVLAGLAPIVPLAFSRVLGPDATFFLSIVVTMLVFAAIGAVRGRVTQMSQLRGALETMFTGGSAAGLAYAVGRLLSGFVGT</sequence>
<dbReference type="AlphaFoldDB" id="A0A5C5VDX6"/>
<evidence type="ECO:0000256" key="2">
    <source>
        <dbReference type="ARBA" id="ARBA00022692"/>
    </source>
</evidence>
<evidence type="ECO:0000256" key="3">
    <source>
        <dbReference type="ARBA" id="ARBA00022989"/>
    </source>
</evidence>
<comment type="subcellular location">
    <subcellularLocation>
        <location evidence="1">Endomembrane system</location>
        <topology evidence="1">Multi-pass membrane protein</topology>
    </subcellularLocation>
</comment>
<dbReference type="GO" id="GO:0005384">
    <property type="term" value="F:manganese ion transmembrane transporter activity"/>
    <property type="evidence" value="ECO:0007669"/>
    <property type="project" value="InterPro"/>
</dbReference>